<dbReference type="AlphaFoldDB" id="A0A6L6LZP2"/>
<dbReference type="EMBL" id="WMZU01000029">
    <property type="protein sequence ID" value="MTS28561.1"/>
    <property type="molecule type" value="Genomic_DNA"/>
</dbReference>
<comment type="caution">
    <text evidence="1">The sequence shown here is derived from an EMBL/GenBank/DDBJ whole genome shotgun (WGS) entry which is preliminary data.</text>
</comment>
<sequence length="105" mass="11483">MIENTKTTCYDAAVLLSIHKKTIHNAPSVFGQPNKKCACFGCKTFFDSSALPDDFFAEERDGAPTLLCPECCIDSVLVDGDGYELTEQLVDAMNQMFFGGESTAR</sequence>
<accession>A0A6L6LZP2</accession>
<proteinExistence type="predicted"/>
<organism evidence="1 2">
    <name type="scientific">Ruthenibacterium lactatiformans</name>
    <dbReference type="NCBI Taxonomy" id="1550024"/>
    <lineage>
        <taxon>Bacteria</taxon>
        <taxon>Bacillati</taxon>
        <taxon>Bacillota</taxon>
        <taxon>Clostridia</taxon>
        <taxon>Eubacteriales</taxon>
        <taxon>Oscillospiraceae</taxon>
        <taxon>Ruthenibacterium</taxon>
    </lineage>
</organism>
<evidence type="ECO:0000313" key="1">
    <source>
        <dbReference type="EMBL" id="MTS28561.1"/>
    </source>
</evidence>
<evidence type="ECO:0008006" key="3">
    <source>
        <dbReference type="Google" id="ProtNLM"/>
    </source>
</evidence>
<dbReference type="RefSeq" id="WP_155202460.1">
    <property type="nucleotide sequence ID" value="NZ_WMZN01000032.1"/>
</dbReference>
<name>A0A6L6LZP2_9FIRM</name>
<protein>
    <recommendedName>
        <fullName evidence="3">Cytoplasmic protein</fullName>
    </recommendedName>
</protein>
<gene>
    <name evidence="1" type="ORF">GMD59_14885</name>
</gene>
<evidence type="ECO:0000313" key="2">
    <source>
        <dbReference type="Proteomes" id="UP000472755"/>
    </source>
</evidence>
<reference evidence="1 2" key="1">
    <citation type="journal article" date="2019" name="Nat. Med.">
        <title>A library of human gut bacterial isolates paired with longitudinal multiomics data enables mechanistic microbiome research.</title>
        <authorList>
            <person name="Poyet M."/>
            <person name="Groussin M."/>
            <person name="Gibbons S.M."/>
            <person name="Avila-Pacheco J."/>
            <person name="Jiang X."/>
            <person name="Kearney S.M."/>
            <person name="Perrotta A.R."/>
            <person name="Berdy B."/>
            <person name="Zhao S."/>
            <person name="Lieberman T.D."/>
            <person name="Swanson P.K."/>
            <person name="Smith M."/>
            <person name="Roesemann S."/>
            <person name="Alexander J.E."/>
            <person name="Rich S.A."/>
            <person name="Livny J."/>
            <person name="Vlamakis H."/>
            <person name="Clish C."/>
            <person name="Bullock K."/>
            <person name="Deik A."/>
            <person name="Scott J."/>
            <person name="Pierce K.A."/>
            <person name="Xavier R.J."/>
            <person name="Alm E.J."/>
        </authorList>
    </citation>
    <scope>NUCLEOTIDE SEQUENCE [LARGE SCALE GENOMIC DNA]</scope>
    <source>
        <strain evidence="1 2">BIOML-A4</strain>
    </source>
</reference>
<dbReference type="Proteomes" id="UP000472755">
    <property type="component" value="Unassembled WGS sequence"/>
</dbReference>